<dbReference type="AlphaFoldDB" id="A0A2K3MPM3"/>
<sequence length="781" mass="90294">VEIPLLNHLGWNQTPKNNFQVKMMIPDLESECAPINMIVNYSINGVQDMGGVDFKNMTTTDIMMYDFPNLEVAFTFYNWYARMHGFCSRKSKKKKNANKEDVRQEFVCYRQGFREDRFKDNKIRQREAKPITRCGCKAKCVVSVNRITQRWSIRSINDVHNHPAVKELFIGFLPGHRGMDDDDIIQMNHYKNSGIRTSQIFGTFANQVGGYENVTFSQKDMYNVVDKDRRSKGTDSRAALAYLRSLKSSDPAMYWKHTVDKEGRLQHLFWSDGRCQMDYNIFGDVLAFDATYKRNRYLCPIVIFSGVNHHNQTTVFASAIVANEIEETYVWLLECLLEAMKGKMPKSVITDGDLAMKNAIRKVFPDVHHRLCAWHLIRNATSNVKSNRFTHLFRKLMLCDYEIVDFERKWNDMVIECGVHDNNWVLDMYQKKEMWAAAHIRGKFFGGFRTTSRCEGLHSKMGKFVNYRNNLTEFLQHFNQCIEHLRYKELEADYLSMHGDRMVQTEFHLLETNASKVYTKNVFFLFRSIMRKSCAVKVVGCKQTASCFIYIVNKYCRSDCEWHVSYWPISMELKCSCLRMESIGIPCDHIICVMVYMNMVEIPSALVLDRWTKNAKDSVNYTSQGQSGGWDSMSVCRYKSLNHRCREINNLVCKNPEAYAETMELLNDIYGHVKSKYEVQPEDGKKIEGHGDRYLQNPLTAKTKGRVANVAGRAGNKRKQTQCGFCGITGHNKQTCGAFKKQKTFVDKSKTTDDDGHDDDDDDDDSGGGGDDDDDDDDYRG</sequence>
<dbReference type="STRING" id="57577.A0A2K3MPM3"/>
<proteinExistence type="predicted"/>
<feature type="non-terminal residue" evidence="4">
    <location>
        <position position="1"/>
    </location>
</feature>
<name>A0A2K3MPM3_TRIPR</name>
<evidence type="ECO:0000256" key="1">
    <source>
        <dbReference type="PROSITE-ProRule" id="PRU00325"/>
    </source>
</evidence>
<evidence type="ECO:0000313" key="4">
    <source>
        <dbReference type="EMBL" id="PNX92727.1"/>
    </source>
</evidence>
<feature type="domain" description="SWIM-type" evidence="3">
    <location>
        <begin position="567"/>
        <end position="598"/>
    </location>
</feature>
<reference evidence="4 5" key="2">
    <citation type="journal article" date="2017" name="Front. Plant Sci.">
        <title>Gene Classification and Mining of Molecular Markers Useful in Red Clover (Trifolium pratense) Breeding.</title>
        <authorList>
            <person name="Istvanek J."/>
            <person name="Dluhosova J."/>
            <person name="Dluhos P."/>
            <person name="Patkova L."/>
            <person name="Nedelnik J."/>
            <person name="Repkova J."/>
        </authorList>
    </citation>
    <scope>NUCLEOTIDE SEQUENCE [LARGE SCALE GENOMIC DNA]</scope>
    <source>
        <strain evidence="5">cv. Tatra</strain>
        <tissue evidence="4">Young leaves</tissue>
    </source>
</reference>
<dbReference type="EMBL" id="ASHM01010851">
    <property type="protein sequence ID" value="PNX92727.1"/>
    <property type="molecule type" value="Genomic_DNA"/>
</dbReference>
<feature type="compositionally biased region" description="Basic and acidic residues" evidence="2">
    <location>
        <begin position="744"/>
        <end position="754"/>
    </location>
</feature>
<dbReference type="InterPro" id="IPR018289">
    <property type="entry name" value="MULE_transposase_dom"/>
</dbReference>
<feature type="region of interest" description="Disordered" evidence="2">
    <location>
        <begin position="744"/>
        <end position="781"/>
    </location>
</feature>
<dbReference type="Pfam" id="PF10551">
    <property type="entry name" value="MULE"/>
    <property type="match status" value="1"/>
</dbReference>
<organism evidence="4 5">
    <name type="scientific">Trifolium pratense</name>
    <name type="common">Red clover</name>
    <dbReference type="NCBI Taxonomy" id="57577"/>
    <lineage>
        <taxon>Eukaryota</taxon>
        <taxon>Viridiplantae</taxon>
        <taxon>Streptophyta</taxon>
        <taxon>Embryophyta</taxon>
        <taxon>Tracheophyta</taxon>
        <taxon>Spermatophyta</taxon>
        <taxon>Magnoliopsida</taxon>
        <taxon>eudicotyledons</taxon>
        <taxon>Gunneridae</taxon>
        <taxon>Pentapetalae</taxon>
        <taxon>rosids</taxon>
        <taxon>fabids</taxon>
        <taxon>Fabales</taxon>
        <taxon>Fabaceae</taxon>
        <taxon>Papilionoideae</taxon>
        <taxon>50 kb inversion clade</taxon>
        <taxon>NPAAA clade</taxon>
        <taxon>Hologalegina</taxon>
        <taxon>IRL clade</taxon>
        <taxon>Trifolieae</taxon>
        <taxon>Trifolium</taxon>
    </lineage>
</organism>
<reference evidence="4 5" key="1">
    <citation type="journal article" date="2014" name="Am. J. Bot.">
        <title>Genome assembly and annotation for red clover (Trifolium pratense; Fabaceae).</title>
        <authorList>
            <person name="Istvanek J."/>
            <person name="Jaros M."/>
            <person name="Krenek A."/>
            <person name="Repkova J."/>
        </authorList>
    </citation>
    <scope>NUCLEOTIDE SEQUENCE [LARGE SCALE GENOMIC DNA]</scope>
    <source>
        <strain evidence="5">cv. Tatra</strain>
        <tissue evidence="4">Young leaves</tissue>
    </source>
</reference>
<dbReference type="InterPro" id="IPR004330">
    <property type="entry name" value="FAR1_DNA_bnd_dom"/>
</dbReference>
<feature type="compositionally biased region" description="Acidic residues" evidence="2">
    <location>
        <begin position="755"/>
        <end position="781"/>
    </location>
</feature>
<keyword evidence="1" id="KW-0479">Metal-binding</keyword>
<evidence type="ECO:0000256" key="2">
    <source>
        <dbReference type="SAM" id="MobiDB-lite"/>
    </source>
</evidence>
<dbReference type="PANTHER" id="PTHR47718">
    <property type="entry name" value="OS01G0519700 PROTEIN"/>
    <property type="match status" value="1"/>
</dbReference>
<dbReference type="Proteomes" id="UP000236291">
    <property type="component" value="Unassembled WGS sequence"/>
</dbReference>
<evidence type="ECO:0000259" key="3">
    <source>
        <dbReference type="PROSITE" id="PS50966"/>
    </source>
</evidence>
<dbReference type="InterPro" id="IPR007527">
    <property type="entry name" value="Znf_SWIM"/>
</dbReference>
<keyword evidence="1" id="KW-0862">Zinc</keyword>
<evidence type="ECO:0000313" key="5">
    <source>
        <dbReference type="Proteomes" id="UP000236291"/>
    </source>
</evidence>
<gene>
    <name evidence="4" type="ORF">L195_g015868</name>
</gene>
<dbReference type="PROSITE" id="PS50966">
    <property type="entry name" value="ZF_SWIM"/>
    <property type="match status" value="1"/>
</dbReference>
<keyword evidence="1" id="KW-0863">Zinc-finger</keyword>
<dbReference type="ExpressionAtlas" id="A0A2K3MPM3">
    <property type="expression patterns" value="baseline"/>
</dbReference>
<accession>A0A2K3MPM3</accession>
<comment type="caution">
    <text evidence="4">The sequence shown here is derived from an EMBL/GenBank/DDBJ whole genome shotgun (WGS) entry which is preliminary data.</text>
</comment>
<dbReference type="PANTHER" id="PTHR47718:SF15">
    <property type="entry name" value="PROTEIN FAR1-RELATED SEQUENCE 5-LIKE"/>
    <property type="match status" value="1"/>
</dbReference>
<dbReference type="Pfam" id="PF03101">
    <property type="entry name" value="FAR1"/>
    <property type="match status" value="1"/>
</dbReference>
<protein>
    <submittedName>
        <fullName evidence="4">Protein FAR1-related sequence 5-like</fullName>
    </submittedName>
</protein>
<dbReference type="GO" id="GO:0008270">
    <property type="term" value="F:zinc ion binding"/>
    <property type="evidence" value="ECO:0007669"/>
    <property type="project" value="UniProtKB-KW"/>
</dbReference>